<dbReference type="PROSITE" id="PS50294">
    <property type="entry name" value="WD_REPEATS_REGION"/>
    <property type="match status" value="1"/>
</dbReference>
<dbReference type="Pfam" id="PF00400">
    <property type="entry name" value="WD40"/>
    <property type="match status" value="1"/>
</dbReference>
<accession>A0ABP4SQ43</accession>
<dbReference type="Proteomes" id="UP001500064">
    <property type="component" value="Unassembled WGS sequence"/>
</dbReference>
<name>A0ABP4SQ43_9ACTN</name>
<gene>
    <name evidence="3" type="ORF">GCM10009733_085740</name>
</gene>
<feature type="compositionally biased region" description="Basic residues" evidence="2">
    <location>
        <begin position="126"/>
        <end position="139"/>
    </location>
</feature>
<protein>
    <recommendedName>
        <fullName evidence="5">WD40 repeat domain-containing protein</fullName>
    </recommendedName>
</protein>
<dbReference type="RefSeq" id="WP_428834628.1">
    <property type="nucleotide sequence ID" value="NZ_BAAAMU010000103.1"/>
</dbReference>
<dbReference type="SUPFAM" id="SSF50978">
    <property type="entry name" value="WD40 repeat-like"/>
    <property type="match status" value="1"/>
</dbReference>
<evidence type="ECO:0000313" key="3">
    <source>
        <dbReference type="EMBL" id="GAA1675534.1"/>
    </source>
</evidence>
<dbReference type="InterPro" id="IPR001680">
    <property type="entry name" value="WD40_rpt"/>
</dbReference>
<dbReference type="SMART" id="SM00320">
    <property type="entry name" value="WD40"/>
    <property type="match status" value="1"/>
</dbReference>
<sequence>MDVLTVSLEFAEATRLAVLPDGDTCVVGCLTLGELYVASLRAGEVLRVLQAHHGSINGLSMASGGRLLSSASYDETVWVWDTGTWSQSMALEHLDKVWALASTYGCYCRHRRCRRRAGVGPGRGQVPRRARRRRRRPPRRGGQPGRPMGGHVEQ</sequence>
<dbReference type="InterPro" id="IPR015943">
    <property type="entry name" value="WD40/YVTN_repeat-like_dom_sf"/>
</dbReference>
<evidence type="ECO:0000256" key="2">
    <source>
        <dbReference type="SAM" id="MobiDB-lite"/>
    </source>
</evidence>
<dbReference type="PROSITE" id="PS50082">
    <property type="entry name" value="WD_REPEATS_2"/>
    <property type="match status" value="1"/>
</dbReference>
<dbReference type="EMBL" id="BAAAMU010000103">
    <property type="protein sequence ID" value="GAA1675534.1"/>
    <property type="molecule type" value="Genomic_DNA"/>
</dbReference>
<feature type="region of interest" description="Disordered" evidence="2">
    <location>
        <begin position="118"/>
        <end position="154"/>
    </location>
</feature>
<keyword evidence="1" id="KW-0853">WD repeat</keyword>
<organism evidence="3 4">
    <name type="scientific">Nonomuraea maheshkhaliensis</name>
    <dbReference type="NCBI Taxonomy" id="419590"/>
    <lineage>
        <taxon>Bacteria</taxon>
        <taxon>Bacillati</taxon>
        <taxon>Actinomycetota</taxon>
        <taxon>Actinomycetes</taxon>
        <taxon>Streptosporangiales</taxon>
        <taxon>Streptosporangiaceae</taxon>
        <taxon>Nonomuraea</taxon>
    </lineage>
</organism>
<proteinExistence type="predicted"/>
<comment type="caution">
    <text evidence="3">The sequence shown here is derived from an EMBL/GenBank/DDBJ whole genome shotgun (WGS) entry which is preliminary data.</text>
</comment>
<evidence type="ECO:0000256" key="1">
    <source>
        <dbReference type="PROSITE-ProRule" id="PRU00221"/>
    </source>
</evidence>
<feature type="repeat" description="WD" evidence="1">
    <location>
        <begin position="49"/>
        <end position="81"/>
    </location>
</feature>
<dbReference type="Gene3D" id="2.130.10.10">
    <property type="entry name" value="YVTN repeat-like/Quinoprotein amine dehydrogenase"/>
    <property type="match status" value="1"/>
</dbReference>
<evidence type="ECO:0000313" key="4">
    <source>
        <dbReference type="Proteomes" id="UP001500064"/>
    </source>
</evidence>
<evidence type="ECO:0008006" key="5">
    <source>
        <dbReference type="Google" id="ProtNLM"/>
    </source>
</evidence>
<dbReference type="InterPro" id="IPR036322">
    <property type="entry name" value="WD40_repeat_dom_sf"/>
</dbReference>
<keyword evidence="4" id="KW-1185">Reference proteome</keyword>
<reference evidence="4" key="1">
    <citation type="journal article" date="2019" name="Int. J. Syst. Evol. Microbiol.">
        <title>The Global Catalogue of Microorganisms (GCM) 10K type strain sequencing project: providing services to taxonomists for standard genome sequencing and annotation.</title>
        <authorList>
            <consortium name="The Broad Institute Genomics Platform"/>
            <consortium name="The Broad Institute Genome Sequencing Center for Infectious Disease"/>
            <person name="Wu L."/>
            <person name="Ma J."/>
        </authorList>
    </citation>
    <scope>NUCLEOTIDE SEQUENCE [LARGE SCALE GENOMIC DNA]</scope>
    <source>
        <strain evidence="4">JCM 13929</strain>
    </source>
</reference>